<reference evidence="1" key="1">
    <citation type="submission" date="2019-11" db="EMBL/GenBank/DDBJ databases">
        <authorList>
            <person name="Liu Y."/>
            <person name="Hou J."/>
            <person name="Li T.-Q."/>
            <person name="Guan C.-H."/>
            <person name="Wu X."/>
            <person name="Wu H.-Z."/>
            <person name="Ling F."/>
            <person name="Zhang R."/>
            <person name="Shi X.-G."/>
            <person name="Ren J.-P."/>
            <person name="Chen E.-F."/>
            <person name="Sun J.-M."/>
        </authorList>
    </citation>
    <scope>NUCLEOTIDE SEQUENCE</scope>
    <source>
        <strain evidence="1">Adult_tree_wgs_1</strain>
        <tissue evidence="1">Leaves</tissue>
    </source>
</reference>
<evidence type="ECO:0000313" key="2">
    <source>
        <dbReference type="Proteomes" id="UP000626092"/>
    </source>
</evidence>
<name>A0A834GCB8_RHOSS</name>
<protein>
    <submittedName>
        <fullName evidence="1">Uncharacterized protein</fullName>
    </submittedName>
</protein>
<proteinExistence type="predicted"/>
<comment type="caution">
    <text evidence="1">The sequence shown here is derived from an EMBL/GenBank/DDBJ whole genome shotgun (WGS) entry which is preliminary data.</text>
</comment>
<evidence type="ECO:0000313" key="1">
    <source>
        <dbReference type="EMBL" id="KAF7130295.1"/>
    </source>
</evidence>
<dbReference type="Pfam" id="PF07891">
    <property type="entry name" value="DUF1666"/>
    <property type="match status" value="1"/>
</dbReference>
<dbReference type="Proteomes" id="UP000626092">
    <property type="component" value="Unassembled WGS sequence"/>
</dbReference>
<dbReference type="InterPro" id="IPR012870">
    <property type="entry name" value="DUF1666"/>
</dbReference>
<accession>A0A834GCB8</accession>
<dbReference type="PANTHER" id="PTHR46741">
    <property type="entry name" value="OS09G0413600 PROTEIN"/>
    <property type="match status" value="1"/>
</dbReference>
<dbReference type="AlphaFoldDB" id="A0A834GCB8"/>
<organism evidence="1 2">
    <name type="scientific">Rhododendron simsii</name>
    <name type="common">Sims's rhododendron</name>
    <dbReference type="NCBI Taxonomy" id="118357"/>
    <lineage>
        <taxon>Eukaryota</taxon>
        <taxon>Viridiplantae</taxon>
        <taxon>Streptophyta</taxon>
        <taxon>Embryophyta</taxon>
        <taxon>Tracheophyta</taxon>
        <taxon>Spermatophyta</taxon>
        <taxon>Magnoliopsida</taxon>
        <taxon>eudicotyledons</taxon>
        <taxon>Gunneridae</taxon>
        <taxon>Pentapetalae</taxon>
        <taxon>asterids</taxon>
        <taxon>Ericales</taxon>
        <taxon>Ericaceae</taxon>
        <taxon>Ericoideae</taxon>
        <taxon>Rhodoreae</taxon>
        <taxon>Rhododendron</taxon>
    </lineage>
</organism>
<sequence length="434" mass="49988">MLKLPNKRWISEEVLSRLLHPPAIALSLSDFLWIKLLQRWLPLLVSLAIRIAWFVASEICRVFPSILCAFAFIRITNEEFANEVEEHEIPSATIQNQMVDSYSSCYAVSIKNEVKVEEVEADIDCSDSSLLVESIIREPHVLIDEDRSLEVCMPSESSSISPPQDDEINATLPSLCSSNAPTVEGELINQSMEADVDSIYEKYTERMRWFDLLNHDRTCGISAILNKQLASLSSFEDIKPVEFSIPKISWSKMARRRLIRSLESDFELVYVAHSCLSWEEREDDETKGEAMRATEVLQGIEKCIKAFWIYVKTDQKKPRWKMSNLMWTYPPVEDPRDLELLANLTKALRKKELWLKDLQGKRRCWLKRGVNPLEASLEKEILFTMIEMKLVSRVLKMSIISTSQLKWCQEKLNDVKFEAGKVTRANTVSLFPSS</sequence>
<keyword evidence="2" id="KW-1185">Reference proteome</keyword>
<dbReference type="PANTHER" id="PTHR46741:SF7">
    <property type="entry name" value="TRANSMEMBRANE PROTEIN"/>
    <property type="match status" value="1"/>
</dbReference>
<gene>
    <name evidence="1" type="ORF">RHSIM_Rhsim10G0033200</name>
</gene>
<dbReference type="OrthoDB" id="762807at2759"/>
<dbReference type="EMBL" id="WJXA01000010">
    <property type="protein sequence ID" value="KAF7130295.1"/>
    <property type="molecule type" value="Genomic_DNA"/>
</dbReference>